<proteinExistence type="predicted"/>
<feature type="non-terminal residue" evidence="2">
    <location>
        <position position="212"/>
    </location>
</feature>
<dbReference type="AlphaFoldDB" id="X0W9Q2"/>
<dbReference type="EMBL" id="BARS01033694">
    <property type="protein sequence ID" value="GAG27674.1"/>
    <property type="molecule type" value="Genomic_DNA"/>
</dbReference>
<evidence type="ECO:0000313" key="2">
    <source>
        <dbReference type="EMBL" id="GAG27674.1"/>
    </source>
</evidence>
<evidence type="ECO:0000256" key="1">
    <source>
        <dbReference type="SAM" id="Phobius"/>
    </source>
</evidence>
<accession>X0W9Q2</accession>
<keyword evidence="1" id="KW-0812">Transmembrane</keyword>
<gene>
    <name evidence="2" type="ORF">S01H1_52144</name>
</gene>
<feature type="transmembrane region" description="Helical" evidence="1">
    <location>
        <begin position="124"/>
        <end position="141"/>
    </location>
</feature>
<keyword evidence="1" id="KW-1133">Transmembrane helix</keyword>
<feature type="transmembrane region" description="Helical" evidence="1">
    <location>
        <begin position="96"/>
        <end position="117"/>
    </location>
</feature>
<keyword evidence="1" id="KW-0472">Membrane</keyword>
<sequence length="212" mass="24306">MFGWILIVYFGNNFMGRNILTNAFLGIAIYFTVIKHIKKEQFEIIFKTVWYIALFAIIYYLLQVLGYDMRSQGVRNVENAVPLCSVFGIENAYGQYLSMAIPLILAVSGWLGSLLMIPIIVAKSTSVMVGAGISILFYYWFRLRQAFWVYLVLLGIGVTAFIVYYDMPMGMMKTRISVWAKSIQDSNNRPLGHGLDSFRGDERDGAIRYFKY</sequence>
<comment type="caution">
    <text evidence="2">The sequence shown here is derived from an EMBL/GenBank/DDBJ whole genome shotgun (WGS) entry which is preliminary data.</text>
</comment>
<protein>
    <submittedName>
        <fullName evidence="2">Uncharacterized protein</fullName>
    </submittedName>
</protein>
<feature type="transmembrane region" description="Helical" evidence="1">
    <location>
        <begin position="44"/>
        <end position="62"/>
    </location>
</feature>
<organism evidence="2">
    <name type="scientific">marine sediment metagenome</name>
    <dbReference type="NCBI Taxonomy" id="412755"/>
    <lineage>
        <taxon>unclassified sequences</taxon>
        <taxon>metagenomes</taxon>
        <taxon>ecological metagenomes</taxon>
    </lineage>
</organism>
<name>X0W9Q2_9ZZZZ</name>
<feature type="transmembrane region" description="Helical" evidence="1">
    <location>
        <begin position="147"/>
        <end position="165"/>
    </location>
</feature>
<reference evidence="2" key="1">
    <citation type="journal article" date="2014" name="Front. Microbiol.">
        <title>High frequency of phylogenetically diverse reductive dehalogenase-homologous genes in deep subseafloor sedimentary metagenomes.</title>
        <authorList>
            <person name="Kawai M."/>
            <person name="Futagami T."/>
            <person name="Toyoda A."/>
            <person name="Takaki Y."/>
            <person name="Nishi S."/>
            <person name="Hori S."/>
            <person name="Arai W."/>
            <person name="Tsubouchi T."/>
            <person name="Morono Y."/>
            <person name="Uchiyama I."/>
            <person name="Ito T."/>
            <person name="Fujiyama A."/>
            <person name="Inagaki F."/>
            <person name="Takami H."/>
        </authorList>
    </citation>
    <scope>NUCLEOTIDE SEQUENCE</scope>
    <source>
        <strain evidence="2">Expedition CK06-06</strain>
    </source>
</reference>
<feature type="transmembrane region" description="Helical" evidence="1">
    <location>
        <begin position="19"/>
        <end position="37"/>
    </location>
</feature>